<dbReference type="GO" id="GO:0005886">
    <property type="term" value="C:plasma membrane"/>
    <property type="evidence" value="ECO:0007669"/>
    <property type="project" value="UniProtKB-SubCell"/>
</dbReference>
<dbReference type="AlphaFoldDB" id="A0A1H6UDE5"/>
<evidence type="ECO:0000256" key="6">
    <source>
        <dbReference type="ARBA" id="ARBA00022847"/>
    </source>
</evidence>
<feature type="transmembrane region" description="Helical" evidence="14">
    <location>
        <begin position="437"/>
        <end position="454"/>
    </location>
</feature>
<feature type="transmembrane region" description="Helical" evidence="14">
    <location>
        <begin position="412"/>
        <end position="431"/>
    </location>
</feature>
<dbReference type="PANTHER" id="PTHR48086">
    <property type="entry name" value="SODIUM/PROLINE SYMPORTER-RELATED"/>
    <property type="match status" value="1"/>
</dbReference>
<comment type="similarity">
    <text evidence="2 13">Belongs to the sodium:solute symporter (SSF) (TC 2.A.21) family.</text>
</comment>
<evidence type="ECO:0000256" key="8">
    <source>
        <dbReference type="ARBA" id="ARBA00023053"/>
    </source>
</evidence>
<feature type="transmembrane region" description="Helical" evidence="14">
    <location>
        <begin position="6"/>
        <end position="26"/>
    </location>
</feature>
<evidence type="ECO:0000256" key="14">
    <source>
        <dbReference type="SAM" id="Phobius"/>
    </source>
</evidence>
<feature type="transmembrane region" description="Helical" evidence="14">
    <location>
        <begin position="313"/>
        <end position="338"/>
    </location>
</feature>
<evidence type="ECO:0000256" key="12">
    <source>
        <dbReference type="ARBA" id="ARBA00033708"/>
    </source>
</evidence>
<evidence type="ECO:0000256" key="3">
    <source>
        <dbReference type="ARBA" id="ARBA00022448"/>
    </source>
</evidence>
<sequence length="475" mass="51448">MSSLWINVLIILALGAVFIISSWYISRKVSSIDEYVGGRGKLGVAFGTTSLLAFWITGNTVMAGPEAAYNDGILGALGYAALGGVAVIAFAPLAKRIHEVVPNGRTVGDFFRHRFDTKNYNLFIVLSLVWVFGFLMTQGIGGGLLLEQVFDIPYELAVILTFFIVIVYSTMGGFSSVTGLAFFQVMLILVVIVVVPPLVYLTVGVSPVYEGMQAFDLGSLDLLAPAGLLLLFAGPILGIGEVFMDNTFWQRAYAIRKDKVTQIFSLSGIGWFFVPIAVATLAFVAIGTQQAPKEVNQVAPFIAEIYGGEFASWAFLIGVWAALASSIAALLNSITSLILNDIYLKFKPKATNDQQLSFAKKLTIAIGVLGLLVSLPKITSMLQMLFFLGVVNAALIFPIMYGLFWKKLNPNMSFVAAISAIITGYIVYYSVGSLQGVVVSGYVSFLVCWVGSMLKPDNFDWKRLELAGVGQEENK</sequence>
<feature type="transmembrane region" description="Helical" evidence="14">
    <location>
        <begin position="76"/>
        <end position="94"/>
    </location>
</feature>
<feature type="transmembrane region" description="Helical" evidence="14">
    <location>
        <begin position="152"/>
        <end position="168"/>
    </location>
</feature>
<keyword evidence="5 14" id="KW-0812">Transmembrane</keyword>
<keyword evidence="11" id="KW-0739">Sodium transport</keyword>
<evidence type="ECO:0000256" key="11">
    <source>
        <dbReference type="ARBA" id="ARBA00023201"/>
    </source>
</evidence>
<feature type="transmembrane region" description="Helical" evidence="14">
    <location>
        <begin position="222"/>
        <end position="243"/>
    </location>
</feature>
<dbReference type="PROSITE" id="PS50283">
    <property type="entry name" value="NA_SOLUT_SYMP_3"/>
    <property type="match status" value="1"/>
</dbReference>
<evidence type="ECO:0000256" key="13">
    <source>
        <dbReference type="RuleBase" id="RU362091"/>
    </source>
</evidence>
<evidence type="ECO:0000256" key="10">
    <source>
        <dbReference type="ARBA" id="ARBA00023136"/>
    </source>
</evidence>
<keyword evidence="16" id="KW-1185">Reference proteome</keyword>
<dbReference type="InterPro" id="IPR050277">
    <property type="entry name" value="Sodium:Solute_Symporter"/>
</dbReference>
<evidence type="ECO:0000256" key="9">
    <source>
        <dbReference type="ARBA" id="ARBA00023065"/>
    </source>
</evidence>
<dbReference type="PANTHER" id="PTHR48086:SF3">
    <property type="entry name" value="SODIUM_PROLINE SYMPORTER"/>
    <property type="match status" value="1"/>
</dbReference>
<feature type="transmembrane region" description="Helical" evidence="14">
    <location>
        <begin position="180"/>
        <end position="202"/>
    </location>
</feature>
<keyword evidence="7 14" id="KW-1133">Transmembrane helix</keyword>
<dbReference type="InterPro" id="IPR038377">
    <property type="entry name" value="Na/Glc_symporter_sf"/>
</dbReference>
<evidence type="ECO:0000313" key="16">
    <source>
        <dbReference type="Proteomes" id="UP000199200"/>
    </source>
</evidence>
<organism evidence="15 16">
    <name type="scientific">Bhargavaea ginsengi</name>
    <dbReference type="NCBI Taxonomy" id="426757"/>
    <lineage>
        <taxon>Bacteria</taxon>
        <taxon>Bacillati</taxon>
        <taxon>Bacillota</taxon>
        <taxon>Bacilli</taxon>
        <taxon>Bacillales</taxon>
        <taxon>Caryophanaceae</taxon>
        <taxon>Bhargavaea</taxon>
    </lineage>
</organism>
<name>A0A1H6UDE5_9BACL</name>
<comment type="subcellular location">
    <subcellularLocation>
        <location evidence="1">Cell membrane</location>
        <topology evidence="1">Multi-pass membrane protein</topology>
    </subcellularLocation>
</comment>
<keyword evidence="6" id="KW-0769">Symport</keyword>
<dbReference type="GO" id="GO:0015293">
    <property type="term" value="F:symporter activity"/>
    <property type="evidence" value="ECO:0007669"/>
    <property type="project" value="UniProtKB-KW"/>
</dbReference>
<feature type="transmembrane region" description="Helical" evidence="14">
    <location>
        <begin position="122"/>
        <end position="146"/>
    </location>
</feature>
<dbReference type="RefSeq" id="WP_092050062.1">
    <property type="nucleotide sequence ID" value="NZ_FNZF01000001.1"/>
</dbReference>
<dbReference type="STRING" id="426757.SAMN04488127_0753"/>
<dbReference type="EMBL" id="FNZF01000001">
    <property type="protein sequence ID" value="SEI90433.1"/>
    <property type="molecule type" value="Genomic_DNA"/>
</dbReference>
<gene>
    <name evidence="15" type="ORF">SAMN04488127_0753</name>
</gene>
<feature type="transmembrane region" description="Helical" evidence="14">
    <location>
        <begin position="38"/>
        <end position="56"/>
    </location>
</feature>
<evidence type="ECO:0000256" key="1">
    <source>
        <dbReference type="ARBA" id="ARBA00004651"/>
    </source>
</evidence>
<evidence type="ECO:0000256" key="2">
    <source>
        <dbReference type="ARBA" id="ARBA00006434"/>
    </source>
</evidence>
<keyword evidence="4" id="KW-1003">Cell membrane</keyword>
<comment type="catalytic activity">
    <reaction evidence="12">
        <text>L-proline(in) + Na(+)(in) = L-proline(out) + Na(+)(out)</text>
        <dbReference type="Rhea" id="RHEA:28967"/>
        <dbReference type="ChEBI" id="CHEBI:29101"/>
        <dbReference type="ChEBI" id="CHEBI:60039"/>
    </reaction>
</comment>
<protein>
    <submittedName>
        <fullName evidence="15">Na+/proline symporter</fullName>
    </submittedName>
</protein>
<accession>A0A1H6UDE5</accession>
<dbReference type="OrthoDB" id="2516957at2"/>
<keyword evidence="3" id="KW-0813">Transport</keyword>
<evidence type="ECO:0000256" key="4">
    <source>
        <dbReference type="ARBA" id="ARBA00022475"/>
    </source>
</evidence>
<reference evidence="16" key="1">
    <citation type="submission" date="2016-10" db="EMBL/GenBank/DDBJ databases">
        <authorList>
            <person name="Varghese N."/>
            <person name="Submissions S."/>
        </authorList>
    </citation>
    <scope>NUCLEOTIDE SEQUENCE [LARGE SCALE GENOMIC DNA]</scope>
    <source>
        <strain evidence="16">CGMCC 1.6763</strain>
    </source>
</reference>
<evidence type="ECO:0000313" key="15">
    <source>
        <dbReference type="EMBL" id="SEI90433.1"/>
    </source>
</evidence>
<keyword evidence="8" id="KW-0915">Sodium</keyword>
<dbReference type="GO" id="GO:0006814">
    <property type="term" value="P:sodium ion transport"/>
    <property type="evidence" value="ECO:0007669"/>
    <property type="project" value="UniProtKB-KW"/>
</dbReference>
<dbReference type="Gene3D" id="1.20.1730.10">
    <property type="entry name" value="Sodium/glucose cotransporter"/>
    <property type="match status" value="1"/>
</dbReference>
<evidence type="ECO:0000256" key="7">
    <source>
        <dbReference type="ARBA" id="ARBA00022989"/>
    </source>
</evidence>
<evidence type="ECO:0000256" key="5">
    <source>
        <dbReference type="ARBA" id="ARBA00022692"/>
    </source>
</evidence>
<feature type="transmembrane region" description="Helical" evidence="14">
    <location>
        <begin position="358"/>
        <end position="378"/>
    </location>
</feature>
<feature type="transmembrane region" description="Helical" evidence="14">
    <location>
        <begin position="384"/>
        <end position="405"/>
    </location>
</feature>
<proteinExistence type="inferred from homology"/>
<keyword evidence="9" id="KW-0406">Ion transport</keyword>
<keyword evidence="10 14" id="KW-0472">Membrane</keyword>
<dbReference type="InterPro" id="IPR001734">
    <property type="entry name" value="Na/solute_symporter"/>
</dbReference>
<dbReference type="Proteomes" id="UP000199200">
    <property type="component" value="Unassembled WGS sequence"/>
</dbReference>
<dbReference type="Pfam" id="PF00474">
    <property type="entry name" value="SSF"/>
    <property type="match status" value="1"/>
</dbReference>
<feature type="transmembrane region" description="Helical" evidence="14">
    <location>
        <begin position="263"/>
        <end position="286"/>
    </location>
</feature>